<protein>
    <recommendedName>
        <fullName evidence="5">Lytic polysaccharide monooxygenase</fullName>
    </recommendedName>
</protein>
<evidence type="ECO:0000313" key="4">
    <source>
        <dbReference type="Proteomes" id="UP000076738"/>
    </source>
</evidence>
<feature type="signal peptide" evidence="2">
    <location>
        <begin position="1"/>
        <end position="21"/>
    </location>
</feature>
<evidence type="ECO:0000313" key="3">
    <source>
        <dbReference type="EMBL" id="KZO90094.1"/>
    </source>
</evidence>
<proteinExistence type="predicted"/>
<dbReference type="OrthoDB" id="2576311at2759"/>
<evidence type="ECO:0000256" key="2">
    <source>
        <dbReference type="SAM" id="SignalP"/>
    </source>
</evidence>
<dbReference type="Proteomes" id="UP000076738">
    <property type="component" value="Unassembled WGS sequence"/>
</dbReference>
<keyword evidence="2" id="KW-0732">Signal</keyword>
<evidence type="ECO:0008006" key="5">
    <source>
        <dbReference type="Google" id="ProtNLM"/>
    </source>
</evidence>
<dbReference type="AlphaFoldDB" id="A0A167G224"/>
<reference evidence="3 4" key="1">
    <citation type="journal article" date="2016" name="Mol. Biol. Evol.">
        <title>Comparative Genomics of Early-Diverging Mushroom-Forming Fungi Provides Insights into the Origins of Lignocellulose Decay Capabilities.</title>
        <authorList>
            <person name="Nagy L.G."/>
            <person name="Riley R."/>
            <person name="Tritt A."/>
            <person name="Adam C."/>
            <person name="Daum C."/>
            <person name="Floudas D."/>
            <person name="Sun H."/>
            <person name="Yadav J.S."/>
            <person name="Pangilinan J."/>
            <person name="Larsson K.H."/>
            <person name="Matsuura K."/>
            <person name="Barry K."/>
            <person name="Labutti K."/>
            <person name="Kuo R."/>
            <person name="Ohm R.A."/>
            <person name="Bhattacharya S.S."/>
            <person name="Shirouzu T."/>
            <person name="Yoshinaga Y."/>
            <person name="Martin F.M."/>
            <person name="Grigoriev I.V."/>
            <person name="Hibbett D.S."/>
        </authorList>
    </citation>
    <scope>NUCLEOTIDE SEQUENCE [LARGE SCALE GENOMIC DNA]</scope>
    <source>
        <strain evidence="3 4">TUFC12733</strain>
    </source>
</reference>
<gene>
    <name evidence="3" type="ORF">CALVIDRAFT_558872</name>
</gene>
<feature type="compositionally biased region" description="Low complexity" evidence="1">
    <location>
        <begin position="186"/>
        <end position="204"/>
    </location>
</feature>
<name>A0A167G224_CALVF</name>
<dbReference type="STRING" id="1330018.A0A167G224"/>
<accession>A0A167G224</accession>
<evidence type="ECO:0000256" key="1">
    <source>
        <dbReference type="SAM" id="MobiDB-lite"/>
    </source>
</evidence>
<sequence length="306" mass="31352">MADVVLLFLLLFALCAPRAFGQDSACTAIPTLFNNDRGESPCQVFSDLMTAPQCSGISNVGAVTVAPDPEATATVLAGYESAPNTVVCWCSTVTYYALSACSACQGLPWMSWDVYSERCSAGSVNVAVGYFPLPVPQNTSIPAWAMLEAVGNFSLSVAEDIASLSYPDTGPTVTLEVTIVPSSLSTTATSDSSSSAPSLTSSSHPPTPFSGPSYGSVTESSTFRFSTYDSGPGCGITGCSVPTGPATVLPTIGANSAAPPSLGPILGVLAVAAKKARGGQVQIVYQIDGFAHANPMALSRQRHTGL</sequence>
<dbReference type="EMBL" id="KV417352">
    <property type="protein sequence ID" value="KZO90094.1"/>
    <property type="molecule type" value="Genomic_DNA"/>
</dbReference>
<feature type="region of interest" description="Disordered" evidence="1">
    <location>
        <begin position="186"/>
        <end position="215"/>
    </location>
</feature>
<organism evidence="3 4">
    <name type="scientific">Calocera viscosa (strain TUFC12733)</name>
    <dbReference type="NCBI Taxonomy" id="1330018"/>
    <lineage>
        <taxon>Eukaryota</taxon>
        <taxon>Fungi</taxon>
        <taxon>Dikarya</taxon>
        <taxon>Basidiomycota</taxon>
        <taxon>Agaricomycotina</taxon>
        <taxon>Dacrymycetes</taxon>
        <taxon>Dacrymycetales</taxon>
        <taxon>Dacrymycetaceae</taxon>
        <taxon>Calocera</taxon>
    </lineage>
</organism>
<feature type="chain" id="PRO_5007886572" description="Lytic polysaccharide monooxygenase" evidence="2">
    <location>
        <begin position="22"/>
        <end position="306"/>
    </location>
</feature>
<keyword evidence="4" id="KW-1185">Reference proteome</keyword>